<keyword evidence="1" id="KW-1133">Transmembrane helix</keyword>
<accession>A0A4C1WCZ4</accession>
<name>A0A4C1WCZ4_EUMVA</name>
<keyword evidence="1" id="KW-0812">Transmembrane</keyword>
<dbReference type="EMBL" id="BGZK01000522">
    <property type="protein sequence ID" value="GBP48349.1"/>
    <property type="molecule type" value="Genomic_DNA"/>
</dbReference>
<gene>
    <name evidence="2" type="ORF">EVAR_96387_1</name>
</gene>
<dbReference type="Proteomes" id="UP000299102">
    <property type="component" value="Unassembled WGS sequence"/>
</dbReference>
<comment type="caution">
    <text evidence="2">The sequence shown here is derived from an EMBL/GenBank/DDBJ whole genome shotgun (WGS) entry which is preliminary data.</text>
</comment>
<keyword evidence="3" id="KW-1185">Reference proteome</keyword>
<protein>
    <submittedName>
        <fullName evidence="2">Uncharacterized protein</fullName>
    </submittedName>
</protein>
<organism evidence="2 3">
    <name type="scientific">Eumeta variegata</name>
    <name type="common">Bagworm moth</name>
    <name type="synonym">Eumeta japonica</name>
    <dbReference type="NCBI Taxonomy" id="151549"/>
    <lineage>
        <taxon>Eukaryota</taxon>
        <taxon>Metazoa</taxon>
        <taxon>Ecdysozoa</taxon>
        <taxon>Arthropoda</taxon>
        <taxon>Hexapoda</taxon>
        <taxon>Insecta</taxon>
        <taxon>Pterygota</taxon>
        <taxon>Neoptera</taxon>
        <taxon>Endopterygota</taxon>
        <taxon>Lepidoptera</taxon>
        <taxon>Glossata</taxon>
        <taxon>Ditrysia</taxon>
        <taxon>Tineoidea</taxon>
        <taxon>Psychidae</taxon>
        <taxon>Oiketicinae</taxon>
        <taxon>Eumeta</taxon>
    </lineage>
</organism>
<feature type="transmembrane region" description="Helical" evidence="1">
    <location>
        <begin position="75"/>
        <end position="95"/>
    </location>
</feature>
<dbReference type="AlphaFoldDB" id="A0A4C1WCZ4"/>
<proteinExistence type="predicted"/>
<evidence type="ECO:0000256" key="1">
    <source>
        <dbReference type="SAM" id="Phobius"/>
    </source>
</evidence>
<sequence>MADLIELDQEEHGAQQCEGVCGLFKYKVTSEQVGNVKVTDRRDQTTSADSSSRVTLLEVAVVVVVAYHLQATVGSAITVLSFALTLFIHRILFLFT</sequence>
<evidence type="ECO:0000313" key="2">
    <source>
        <dbReference type="EMBL" id="GBP48349.1"/>
    </source>
</evidence>
<reference evidence="2 3" key="1">
    <citation type="journal article" date="2019" name="Commun. Biol.">
        <title>The bagworm genome reveals a unique fibroin gene that provides high tensile strength.</title>
        <authorList>
            <person name="Kono N."/>
            <person name="Nakamura H."/>
            <person name="Ohtoshi R."/>
            <person name="Tomita M."/>
            <person name="Numata K."/>
            <person name="Arakawa K."/>
        </authorList>
    </citation>
    <scope>NUCLEOTIDE SEQUENCE [LARGE SCALE GENOMIC DNA]</scope>
</reference>
<evidence type="ECO:0000313" key="3">
    <source>
        <dbReference type="Proteomes" id="UP000299102"/>
    </source>
</evidence>
<keyword evidence="1" id="KW-0472">Membrane</keyword>